<feature type="domain" description="SET" evidence="4">
    <location>
        <begin position="206"/>
        <end position="502"/>
    </location>
</feature>
<evidence type="ECO:0000256" key="2">
    <source>
        <dbReference type="ARBA" id="ARBA00022679"/>
    </source>
</evidence>
<dbReference type="OrthoDB" id="5945798at2759"/>
<dbReference type="Proteomes" id="UP000708208">
    <property type="component" value="Unassembled WGS sequence"/>
</dbReference>
<dbReference type="GO" id="GO:0008168">
    <property type="term" value="F:methyltransferase activity"/>
    <property type="evidence" value="ECO:0007669"/>
    <property type="project" value="UniProtKB-KW"/>
</dbReference>
<dbReference type="PANTHER" id="PTHR46165">
    <property type="entry name" value="SET AND MYND DOMAIN-CONTAINING PROTEIN 4"/>
    <property type="match status" value="1"/>
</dbReference>
<reference evidence="5" key="1">
    <citation type="submission" date="2021-06" db="EMBL/GenBank/DDBJ databases">
        <authorList>
            <person name="Hodson N. C."/>
            <person name="Mongue J. A."/>
            <person name="Jaron S. K."/>
        </authorList>
    </citation>
    <scope>NUCLEOTIDE SEQUENCE</scope>
</reference>
<keyword evidence="1" id="KW-0489">Methyltransferase</keyword>
<dbReference type="GO" id="GO:0005737">
    <property type="term" value="C:cytoplasm"/>
    <property type="evidence" value="ECO:0007669"/>
    <property type="project" value="TreeGrafter"/>
</dbReference>
<organism evidence="5 6">
    <name type="scientific">Allacma fusca</name>
    <dbReference type="NCBI Taxonomy" id="39272"/>
    <lineage>
        <taxon>Eukaryota</taxon>
        <taxon>Metazoa</taxon>
        <taxon>Ecdysozoa</taxon>
        <taxon>Arthropoda</taxon>
        <taxon>Hexapoda</taxon>
        <taxon>Collembola</taxon>
        <taxon>Symphypleona</taxon>
        <taxon>Sminthuridae</taxon>
        <taxon>Allacma</taxon>
    </lineage>
</organism>
<dbReference type="AlphaFoldDB" id="A0A8J2L8G9"/>
<dbReference type="GO" id="GO:0032259">
    <property type="term" value="P:methylation"/>
    <property type="evidence" value="ECO:0007669"/>
    <property type="project" value="UniProtKB-KW"/>
</dbReference>
<dbReference type="InterPro" id="IPR001214">
    <property type="entry name" value="SET_dom"/>
</dbReference>
<dbReference type="SMART" id="SM00317">
    <property type="entry name" value="SET"/>
    <property type="match status" value="1"/>
</dbReference>
<gene>
    <name evidence="5" type="ORF">AFUS01_LOCUS28207</name>
</gene>
<keyword evidence="3" id="KW-0949">S-adenosyl-L-methionine</keyword>
<name>A0A8J2L8G9_9HEXA</name>
<dbReference type="Pfam" id="PF00856">
    <property type="entry name" value="SET"/>
    <property type="match status" value="1"/>
</dbReference>
<sequence length="659" mass="75685">MPSVPEILENLRTENLAKSNTLEITQNFSTRIKETAFQSEFLTTTDTQKRIALVKQYFEYVPLNEHVRKGYVKSSKRSAEFRNPGNDVYKEKNFEDALTAYNLAALFAQSPDEVTDLGLAYANRSAVLHELGLTEDAIKDVNLALDNNYPEEKRTKLEDRIVKYEVSIEFRKENMEGNWNEENVTRNYEFLFKLGETNPKLPAAIEGVEIAVDQQKGRMLVANRDIPIGTTVIMETPLVAALQNANKWDLNHCHYCFKQNYRCIPCKNCVFALFCNETCRDAAAAGFHQYECPCMPELQLALTDNSDTFFGPIFRLICTLGPKKLYKIFKNEQEELRTSNEIPGTDSKTGVYDSEAYLSLHHLQSSPDPTLGHRPALLALVLSRILKANTSFFEGILKKEQERFQDFVAQIILHNYETSRLNMFGLGEISPMKRLELRKPGEAVRVYYDYDLVALTMGSTVSLLNHSCDANAMRFFGRTHATMALVTTRPVKKGEELTITYWPSYGEAGRDGGTKARRDHLSKLYHFECNCVACRNDWPDIMANKDFKETLCCRLCCRNFSYEDKVHSGYEKCIIPEDWVCKMCGKKKAEKKINDQLERYGKFLDLADKDLFKNNMVMPELKDLVEMLAYLEAITRPPSKVYHRALYTIREIVHRSVNF</sequence>
<dbReference type="PANTHER" id="PTHR46165:SF6">
    <property type="entry name" value="SET AND MYND DOMAIN-CONTAINING PROTEIN 4-LIKE PROTEIN"/>
    <property type="match status" value="1"/>
</dbReference>
<dbReference type="GO" id="GO:0042826">
    <property type="term" value="F:histone deacetylase binding"/>
    <property type="evidence" value="ECO:0007669"/>
    <property type="project" value="TreeGrafter"/>
</dbReference>
<dbReference type="EMBL" id="CAJVCH010399674">
    <property type="protein sequence ID" value="CAG7817654.1"/>
    <property type="molecule type" value="Genomic_DNA"/>
</dbReference>
<evidence type="ECO:0000256" key="3">
    <source>
        <dbReference type="ARBA" id="ARBA00022691"/>
    </source>
</evidence>
<dbReference type="PROSITE" id="PS50280">
    <property type="entry name" value="SET"/>
    <property type="match status" value="1"/>
</dbReference>
<comment type="caution">
    <text evidence="5">The sequence shown here is derived from an EMBL/GenBank/DDBJ whole genome shotgun (WGS) entry which is preliminary data.</text>
</comment>
<evidence type="ECO:0000313" key="6">
    <source>
        <dbReference type="Proteomes" id="UP000708208"/>
    </source>
</evidence>
<evidence type="ECO:0000313" key="5">
    <source>
        <dbReference type="EMBL" id="CAG7817654.1"/>
    </source>
</evidence>
<evidence type="ECO:0000256" key="1">
    <source>
        <dbReference type="ARBA" id="ARBA00022603"/>
    </source>
</evidence>
<dbReference type="GO" id="GO:0005634">
    <property type="term" value="C:nucleus"/>
    <property type="evidence" value="ECO:0007669"/>
    <property type="project" value="TreeGrafter"/>
</dbReference>
<dbReference type="InterPro" id="IPR052097">
    <property type="entry name" value="SET-MYND_domain_protein"/>
</dbReference>
<evidence type="ECO:0000259" key="4">
    <source>
        <dbReference type="PROSITE" id="PS50280"/>
    </source>
</evidence>
<keyword evidence="2" id="KW-0808">Transferase</keyword>
<protein>
    <recommendedName>
        <fullName evidence="4">SET domain-containing protein</fullName>
    </recommendedName>
</protein>
<proteinExistence type="predicted"/>
<accession>A0A8J2L8G9</accession>
<keyword evidence="6" id="KW-1185">Reference proteome</keyword>